<reference evidence="2" key="1">
    <citation type="submission" date="2020-10" db="EMBL/GenBank/DDBJ databases">
        <authorList>
            <person name="Kikuchi T."/>
        </authorList>
    </citation>
    <scope>NUCLEOTIDE SEQUENCE</scope>
    <source>
        <strain evidence="2">NKZ352</strain>
    </source>
</reference>
<comment type="caution">
    <text evidence="2">The sequence shown here is derived from an EMBL/GenBank/DDBJ whole genome shotgun (WGS) entry which is preliminary data.</text>
</comment>
<dbReference type="EMBL" id="CAJGYM010000006">
    <property type="protein sequence ID" value="CAD6187165.1"/>
    <property type="molecule type" value="Genomic_DNA"/>
</dbReference>
<accession>A0A8S1GV02</accession>
<keyword evidence="3" id="KW-1185">Reference proteome</keyword>
<gene>
    <name evidence="2" type="ORF">CAUJ_LOCUS3084</name>
</gene>
<feature type="compositionally biased region" description="Polar residues" evidence="1">
    <location>
        <begin position="133"/>
        <end position="144"/>
    </location>
</feature>
<protein>
    <submittedName>
        <fullName evidence="2">Uncharacterized protein</fullName>
    </submittedName>
</protein>
<evidence type="ECO:0000256" key="1">
    <source>
        <dbReference type="SAM" id="MobiDB-lite"/>
    </source>
</evidence>
<evidence type="ECO:0000313" key="3">
    <source>
        <dbReference type="Proteomes" id="UP000835052"/>
    </source>
</evidence>
<name>A0A8S1GV02_9PELO</name>
<dbReference type="AlphaFoldDB" id="A0A8S1GV02"/>
<evidence type="ECO:0000313" key="2">
    <source>
        <dbReference type="EMBL" id="CAD6187165.1"/>
    </source>
</evidence>
<proteinExistence type="predicted"/>
<organism evidence="2 3">
    <name type="scientific">Caenorhabditis auriculariae</name>
    <dbReference type="NCBI Taxonomy" id="2777116"/>
    <lineage>
        <taxon>Eukaryota</taxon>
        <taxon>Metazoa</taxon>
        <taxon>Ecdysozoa</taxon>
        <taxon>Nematoda</taxon>
        <taxon>Chromadorea</taxon>
        <taxon>Rhabditida</taxon>
        <taxon>Rhabditina</taxon>
        <taxon>Rhabditomorpha</taxon>
        <taxon>Rhabditoidea</taxon>
        <taxon>Rhabditidae</taxon>
        <taxon>Peloderinae</taxon>
        <taxon>Caenorhabditis</taxon>
    </lineage>
</organism>
<sequence>MERSGGATFALFSVGVPGGNSHAPHVDSSDKQKHRVPESERVLPRGARAYGPASGQSLLPFTTIFRKLVADCKSRDRLYDVSRRTCNRRGPGQSPAVVPRVSSYMHAANTSCLNTRDRQGWRVCKKESGTGSGPTHVTNTRGSSRTYKQLQISSADLRNADRINSTWRLERRSIEKPRAVGHSLSALCKYQKIGLVTEIRTSYQLIAVQCFMRQFGRIL</sequence>
<feature type="region of interest" description="Disordered" evidence="1">
    <location>
        <begin position="125"/>
        <end position="144"/>
    </location>
</feature>
<dbReference type="Proteomes" id="UP000835052">
    <property type="component" value="Unassembled WGS sequence"/>
</dbReference>